<evidence type="ECO:0000313" key="1">
    <source>
        <dbReference type="EMBL" id="KKN02348.1"/>
    </source>
</evidence>
<dbReference type="EMBL" id="LAZR01005159">
    <property type="protein sequence ID" value="KKN02348.1"/>
    <property type="molecule type" value="Genomic_DNA"/>
</dbReference>
<comment type="caution">
    <text evidence="1">The sequence shown here is derived from an EMBL/GenBank/DDBJ whole genome shotgun (WGS) entry which is preliminary data.</text>
</comment>
<dbReference type="AlphaFoldDB" id="A0A0F9QAH7"/>
<name>A0A0F9QAH7_9ZZZZ</name>
<gene>
    <name evidence="1" type="ORF">LCGC14_1118610</name>
</gene>
<proteinExistence type="predicted"/>
<organism evidence="1">
    <name type="scientific">marine sediment metagenome</name>
    <dbReference type="NCBI Taxonomy" id="412755"/>
    <lineage>
        <taxon>unclassified sequences</taxon>
        <taxon>metagenomes</taxon>
        <taxon>ecological metagenomes</taxon>
    </lineage>
</organism>
<sequence length="242" mass="24730">MFKKYTPPILLALALVLGGFGSGYAVSFDLFGDEVNLSGEQIITGEKAFAASPTLNDNVSLKLGTDGDCTLEYDGADAVFTCTTSTSGISFDLADTSGTLIFDNKGGTGVTMIASGILDFHPANLTFFGANVVSGLEQVAFGNAATPPTSLGIDTFSIWGEDASGAGSAGMHIMDEGESITKIAHGSIVSELDGGPGPGVEIKRGATDSDITYIALRNADGTLVYIYPNPTGLGVHASTAKP</sequence>
<reference evidence="1" key="1">
    <citation type="journal article" date="2015" name="Nature">
        <title>Complex archaea that bridge the gap between prokaryotes and eukaryotes.</title>
        <authorList>
            <person name="Spang A."/>
            <person name="Saw J.H."/>
            <person name="Jorgensen S.L."/>
            <person name="Zaremba-Niedzwiedzka K."/>
            <person name="Martijn J."/>
            <person name="Lind A.E."/>
            <person name="van Eijk R."/>
            <person name="Schleper C."/>
            <person name="Guy L."/>
            <person name="Ettema T.J."/>
        </authorList>
    </citation>
    <scope>NUCLEOTIDE SEQUENCE</scope>
</reference>
<accession>A0A0F9QAH7</accession>
<protein>
    <submittedName>
        <fullName evidence="1">Uncharacterized protein</fullName>
    </submittedName>
</protein>